<dbReference type="InterPro" id="IPR015424">
    <property type="entry name" value="PyrdxlP-dep_Trfase"/>
</dbReference>
<dbReference type="PROSITE" id="PS00105">
    <property type="entry name" value="AA_TRANSFER_CLASS_1"/>
    <property type="match status" value="1"/>
</dbReference>
<evidence type="ECO:0000259" key="2">
    <source>
        <dbReference type="Pfam" id="PF00155"/>
    </source>
</evidence>
<dbReference type="InterPro" id="IPR004839">
    <property type="entry name" value="Aminotransferase_I/II_large"/>
</dbReference>
<feature type="domain" description="Aminotransferase class I/classII large" evidence="2">
    <location>
        <begin position="47"/>
        <end position="366"/>
    </location>
</feature>
<dbReference type="InterPro" id="IPR015422">
    <property type="entry name" value="PyrdxlP-dep_Trfase_small"/>
</dbReference>
<evidence type="ECO:0000256" key="1">
    <source>
        <dbReference type="RuleBase" id="RU000481"/>
    </source>
</evidence>
<dbReference type="SUPFAM" id="SSF53383">
    <property type="entry name" value="PLP-dependent transferases"/>
    <property type="match status" value="1"/>
</dbReference>
<proteinExistence type="inferred from homology"/>
<comment type="similarity">
    <text evidence="1">Belongs to the class-I pyridoxal-phosphate-dependent aminotransferase family.</text>
</comment>
<dbReference type="EMBL" id="JAXCLW010000002">
    <property type="protein sequence ID" value="MDY0882808.1"/>
    <property type="molecule type" value="Genomic_DNA"/>
</dbReference>
<dbReference type="PANTHER" id="PTHR43510">
    <property type="entry name" value="AMINOTRANSFERASE FUNCTION, HYPOTHETICAL (EUROFUNG)"/>
    <property type="match status" value="1"/>
</dbReference>
<dbReference type="InterPro" id="IPR004838">
    <property type="entry name" value="NHTrfase_class1_PyrdxlP-BS"/>
</dbReference>
<comment type="cofactor">
    <cofactor evidence="1">
        <name>pyridoxal 5'-phosphate</name>
        <dbReference type="ChEBI" id="CHEBI:597326"/>
    </cofactor>
</comment>
<dbReference type="PANTHER" id="PTHR43510:SF1">
    <property type="entry name" value="AMINOTRANSFERASE FUNCTION, HYPOTHETICAL (EUROFUNG)"/>
    <property type="match status" value="1"/>
</dbReference>
<accession>A0ABU5E906</accession>
<keyword evidence="1 3" id="KW-0032">Aminotransferase</keyword>
<dbReference type="Gene3D" id="3.90.1150.10">
    <property type="entry name" value="Aspartate Aminotransferase, domain 1"/>
    <property type="match status" value="1"/>
</dbReference>
<organism evidence="3 4">
    <name type="scientific">Dongia soli</name>
    <dbReference type="NCBI Taxonomy" id="600628"/>
    <lineage>
        <taxon>Bacteria</taxon>
        <taxon>Pseudomonadati</taxon>
        <taxon>Pseudomonadota</taxon>
        <taxon>Alphaproteobacteria</taxon>
        <taxon>Rhodospirillales</taxon>
        <taxon>Dongiaceae</taxon>
        <taxon>Dongia</taxon>
    </lineage>
</organism>
<dbReference type="Pfam" id="PF00155">
    <property type="entry name" value="Aminotran_1_2"/>
    <property type="match status" value="1"/>
</dbReference>
<name>A0ABU5E906_9PROT</name>
<comment type="caution">
    <text evidence="3">The sequence shown here is derived from an EMBL/GenBank/DDBJ whole genome shotgun (WGS) entry which is preliminary data.</text>
</comment>
<evidence type="ECO:0000313" key="4">
    <source>
        <dbReference type="Proteomes" id="UP001279642"/>
    </source>
</evidence>
<keyword evidence="4" id="KW-1185">Reference proteome</keyword>
<dbReference type="CDD" id="cd00609">
    <property type="entry name" value="AAT_like"/>
    <property type="match status" value="1"/>
</dbReference>
<dbReference type="InterPro" id="IPR015421">
    <property type="entry name" value="PyrdxlP-dep_Trfase_major"/>
</dbReference>
<dbReference type="GO" id="GO:0008483">
    <property type="term" value="F:transaminase activity"/>
    <property type="evidence" value="ECO:0007669"/>
    <property type="project" value="UniProtKB-KW"/>
</dbReference>
<reference evidence="3 4" key="1">
    <citation type="journal article" date="2016" name="Antonie Van Leeuwenhoek">
        <title>Dongia soli sp. nov., isolated from soil from Dokdo, Korea.</title>
        <authorList>
            <person name="Kim D.U."/>
            <person name="Lee H."/>
            <person name="Kim H."/>
            <person name="Kim S.G."/>
            <person name="Ka J.O."/>
        </authorList>
    </citation>
    <scope>NUCLEOTIDE SEQUENCE [LARGE SCALE GENOMIC DNA]</scope>
    <source>
        <strain evidence="3 4">D78</strain>
    </source>
</reference>
<dbReference type="RefSeq" id="WP_320507869.1">
    <property type="nucleotide sequence ID" value="NZ_JAXCLW010000002.1"/>
</dbReference>
<dbReference type="Gene3D" id="3.40.640.10">
    <property type="entry name" value="Type I PLP-dependent aspartate aminotransferase-like (Major domain)"/>
    <property type="match status" value="1"/>
</dbReference>
<gene>
    <name evidence="3" type="ORF">SMD27_08130</name>
</gene>
<protein>
    <recommendedName>
        <fullName evidence="1">Aminotransferase</fullName>
        <ecNumber evidence="1">2.6.1.-</ecNumber>
    </recommendedName>
</protein>
<evidence type="ECO:0000313" key="3">
    <source>
        <dbReference type="EMBL" id="MDY0882808.1"/>
    </source>
</evidence>
<sequence>MTRAPFQSFELEHYQSLYEHEVEFNLADSSVKCLGTREWLTPDEQAALLDTGLFYPQVNGTLDLRQRIAALYTDADAANVLVTVGASQANSMVCATLLQPGDEVVVMSPGYRQVWGHAKNIGCVVKELPLDPARGWRPDLDMLDRLVTSRTRLVAIVNPNNPTGTILSSEEGDRVIAACARVGAWLHVDEVYGGTEIDGFGETPSFWGRYDRLICTNSLSKAYGLSGLRIGWAITDRQTIEDLWRRHEYAVIAAAAPSMTLASIALQPAKRRFLLERQRNLSSAGRQVLASWLRDQGNVFSVLPSPATSLGFVRFDLPMTSFELAEAIRTKANVLVAPGSFLGAEQHLRITLGYEPEKVAKALDRIGAVAAEIRRA</sequence>
<dbReference type="Proteomes" id="UP001279642">
    <property type="component" value="Unassembled WGS sequence"/>
</dbReference>
<dbReference type="EC" id="2.6.1.-" evidence="1"/>
<keyword evidence="1" id="KW-0808">Transferase</keyword>